<evidence type="ECO:0000313" key="4">
    <source>
        <dbReference type="Proteomes" id="UP000297564"/>
    </source>
</evidence>
<dbReference type="PROSITE" id="PS51318">
    <property type="entry name" value="TAT"/>
    <property type="match status" value="1"/>
</dbReference>
<dbReference type="EMBL" id="SMLL01000001">
    <property type="protein sequence ID" value="TFZ04675.1"/>
    <property type="molecule type" value="Genomic_DNA"/>
</dbReference>
<name>A0A4Z0C373_9BURK</name>
<dbReference type="Proteomes" id="UP000297564">
    <property type="component" value="Unassembled WGS sequence"/>
</dbReference>
<dbReference type="InterPro" id="IPR006311">
    <property type="entry name" value="TAT_signal"/>
</dbReference>
<comment type="similarity">
    <text evidence="1">Belongs to the UPF0065 (bug) family.</text>
</comment>
<proteinExistence type="inferred from homology"/>
<dbReference type="InterPro" id="IPR005064">
    <property type="entry name" value="BUG"/>
</dbReference>
<protein>
    <submittedName>
        <fullName evidence="3">Tripartite tricarboxylate transporter substrate binding protein</fullName>
    </submittedName>
</protein>
<evidence type="ECO:0000313" key="3">
    <source>
        <dbReference type="EMBL" id="TFZ04675.1"/>
    </source>
</evidence>
<dbReference type="OrthoDB" id="8678477at2"/>
<sequence>MNLIHTPSAARRSALRLTAAIAGAALLAGAVLPASAQDKYPSTAVKLVVPFGPGTGPDILGRTIGQKLADKWGQPVVVDNRNGASSAIGTQHVAASPADGHTIMVTANTLVLNKALRPNANYDPVKDLQPIAPLAIGRLALVAHPSLGVKNVAELLAMAKAKPGEINYASPGNGTPHHLAMELFKQGTGVNLTHIPYSGTPGAVKDVLGGQVKLMFLPIHVAQAQVKAGRLVMLASGGKQRAETTPDVPSVAEASGVKDFDADIWYGMYAPAGTPPAVVSQLNRDVNALLASPELKEVLSKQGLSTLTGSPQDLAKLTSDDLARWAKVVKAADIKAD</sequence>
<dbReference type="SUPFAM" id="SSF53850">
    <property type="entry name" value="Periplasmic binding protein-like II"/>
    <property type="match status" value="1"/>
</dbReference>
<gene>
    <name evidence="3" type="ORF">EZ242_02700</name>
</gene>
<organism evidence="3 4">
    <name type="scientific">Ramlibacter rhizophilus</name>
    <dbReference type="NCBI Taxonomy" id="1781167"/>
    <lineage>
        <taxon>Bacteria</taxon>
        <taxon>Pseudomonadati</taxon>
        <taxon>Pseudomonadota</taxon>
        <taxon>Betaproteobacteria</taxon>
        <taxon>Burkholderiales</taxon>
        <taxon>Comamonadaceae</taxon>
        <taxon>Ramlibacter</taxon>
    </lineage>
</organism>
<dbReference type="PANTHER" id="PTHR42928">
    <property type="entry name" value="TRICARBOXYLATE-BINDING PROTEIN"/>
    <property type="match status" value="1"/>
</dbReference>
<dbReference type="Gene3D" id="3.40.190.10">
    <property type="entry name" value="Periplasmic binding protein-like II"/>
    <property type="match status" value="1"/>
</dbReference>
<reference evidence="3 4" key="1">
    <citation type="submission" date="2019-03" db="EMBL/GenBank/DDBJ databases">
        <title>Ramlibacter rhizophilus CCTCC AB2015357, whole genome shotgun sequence.</title>
        <authorList>
            <person name="Zhang X."/>
            <person name="Feng G."/>
            <person name="Zhu H."/>
        </authorList>
    </citation>
    <scope>NUCLEOTIDE SEQUENCE [LARGE SCALE GENOMIC DNA]</scope>
    <source>
        <strain evidence="3 4">CCTCC AB2015357</strain>
    </source>
</reference>
<dbReference type="PIRSF" id="PIRSF017082">
    <property type="entry name" value="YflP"/>
    <property type="match status" value="1"/>
</dbReference>
<dbReference type="Pfam" id="PF03401">
    <property type="entry name" value="TctC"/>
    <property type="match status" value="1"/>
</dbReference>
<accession>A0A4Z0C373</accession>
<dbReference type="InterPro" id="IPR042100">
    <property type="entry name" value="Bug_dom1"/>
</dbReference>
<keyword evidence="4" id="KW-1185">Reference proteome</keyword>
<keyword evidence="2" id="KW-0732">Signal</keyword>
<evidence type="ECO:0000256" key="2">
    <source>
        <dbReference type="SAM" id="SignalP"/>
    </source>
</evidence>
<dbReference type="Gene3D" id="3.40.190.150">
    <property type="entry name" value="Bordetella uptake gene, domain 1"/>
    <property type="match status" value="1"/>
</dbReference>
<evidence type="ECO:0000256" key="1">
    <source>
        <dbReference type="ARBA" id="ARBA00006987"/>
    </source>
</evidence>
<dbReference type="RefSeq" id="WP_135283557.1">
    <property type="nucleotide sequence ID" value="NZ_SMLL01000001.1"/>
</dbReference>
<dbReference type="PANTHER" id="PTHR42928:SF5">
    <property type="entry name" value="BLR1237 PROTEIN"/>
    <property type="match status" value="1"/>
</dbReference>
<dbReference type="CDD" id="cd13578">
    <property type="entry name" value="PBP2_Bug27"/>
    <property type="match status" value="1"/>
</dbReference>
<feature type="signal peptide" evidence="2">
    <location>
        <begin position="1"/>
        <end position="36"/>
    </location>
</feature>
<dbReference type="AlphaFoldDB" id="A0A4Z0C373"/>
<comment type="caution">
    <text evidence="3">The sequence shown here is derived from an EMBL/GenBank/DDBJ whole genome shotgun (WGS) entry which is preliminary data.</text>
</comment>
<feature type="chain" id="PRO_5021422995" evidence="2">
    <location>
        <begin position="37"/>
        <end position="337"/>
    </location>
</feature>